<reference evidence="2 3" key="1">
    <citation type="submission" date="2014-09" db="EMBL/GenBank/DDBJ databases">
        <authorList>
            <person name="Ellenberger Sabrina"/>
        </authorList>
    </citation>
    <scope>NUCLEOTIDE SEQUENCE [LARGE SCALE GENOMIC DNA]</scope>
    <source>
        <strain evidence="2 3">CBS 412.66</strain>
    </source>
</reference>
<dbReference type="PANTHER" id="PTHR33064:SF37">
    <property type="entry name" value="RIBONUCLEASE H"/>
    <property type="match status" value="1"/>
</dbReference>
<accession>A0A0B7N5W5</accession>
<dbReference type="InterPro" id="IPR000477">
    <property type="entry name" value="RT_dom"/>
</dbReference>
<gene>
    <name evidence="2" type="primary">PARPA_07877.1 scaffold 31073</name>
</gene>
<evidence type="ECO:0000259" key="1">
    <source>
        <dbReference type="Pfam" id="PF00078"/>
    </source>
</evidence>
<dbReference type="Proteomes" id="UP000054107">
    <property type="component" value="Unassembled WGS sequence"/>
</dbReference>
<keyword evidence="3" id="KW-1185">Reference proteome</keyword>
<evidence type="ECO:0000313" key="3">
    <source>
        <dbReference type="Proteomes" id="UP000054107"/>
    </source>
</evidence>
<dbReference type="PANTHER" id="PTHR33064">
    <property type="entry name" value="POL PROTEIN"/>
    <property type="match status" value="1"/>
</dbReference>
<name>A0A0B7N5W5_9FUNG</name>
<dbReference type="Gene3D" id="3.10.10.10">
    <property type="entry name" value="HIV Type 1 Reverse Transcriptase, subunit A, domain 1"/>
    <property type="match status" value="1"/>
</dbReference>
<dbReference type="EMBL" id="LN730558">
    <property type="protein sequence ID" value="CEP13743.1"/>
    <property type="molecule type" value="Genomic_DNA"/>
</dbReference>
<organism evidence="2 3">
    <name type="scientific">Parasitella parasitica</name>
    <dbReference type="NCBI Taxonomy" id="35722"/>
    <lineage>
        <taxon>Eukaryota</taxon>
        <taxon>Fungi</taxon>
        <taxon>Fungi incertae sedis</taxon>
        <taxon>Mucoromycota</taxon>
        <taxon>Mucoromycotina</taxon>
        <taxon>Mucoromycetes</taxon>
        <taxon>Mucorales</taxon>
        <taxon>Mucorineae</taxon>
        <taxon>Mucoraceae</taxon>
        <taxon>Parasitella</taxon>
    </lineage>
</organism>
<dbReference type="InterPro" id="IPR051320">
    <property type="entry name" value="Viral_Replic_Matur_Polypro"/>
</dbReference>
<sequence length="195" mass="22106">MSYFGTADLTNAYHRFSIEKSNQVKCSFSFNGQGFYFKKGCFGLNLLPSQFQFTLSTLLAGLQCVKDEDTGRVVSTSQNFLDDIVIAAVDFEHYKVAVKTVIDRLTDAKLILHPSKCHFMQKKVRLLGFVVDEKGIRVDKSKCTNVAKWPVPKSKKQIQQFMGLVNYLRSHIPMIYRVAAPLTDLIKDNRDVVKG</sequence>
<feature type="domain" description="Reverse transcriptase" evidence="1">
    <location>
        <begin position="4"/>
        <end position="130"/>
    </location>
</feature>
<proteinExistence type="predicted"/>
<dbReference type="Pfam" id="PF00078">
    <property type="entry name" value="RVT_1"/>
    <property type="match status" value="1"/>
</dbReference>
<dbReference type="SUPFAM" id="SSF56672">
    <property type="entry name" value="DNA/RNA polymerases"/>
    <property type="match status" value="1"/>
</dbReference>
<dbReference type="InterPro" id="IPR043502">
    <property type="entry name" value="DNA/RNA_pol_sf"/>
</dbReference>
<protein>
    <recommendedName>
        <fullName evidence="1">Reverse transcriptase domain-containing protein</fullName>
    </recommendedName>
</protein>
<dbReference type="OrthoDB" id="2280012at2759"/>
<dbReference type="STRING" id="35722.A0A0B7N5W5"/>
<dbReference type="Gene3D" id="3.30.70.270">
    <property type="match status" value="2"/>
</dbReference>
<dbReference type="AlphaFoldDB" id="A0A0B7N5W5"/>
<dbReference type="InterPro" id="IPR043128">
    <property type="entry name" value="Rev_trsase/Diguanyl_cyclase"/>
</dbReference>
<evidence type="ECO:0000313" key="2">
    <source>
        <dbReference type="EMBL" id="CEP13743.1"/>
    </source>
</evidence>